<evidence type="ECO:0000256" key="4">
    <source>
        <dbReference type="SAM" id="MobiDB-lite"/>
    </source>
</evidence>
<dbReference type="InterPro" id="IPR059157">
    <property type="entry name" value="WDR36-Utp21_N"/>
</dbReference>
<sequence length="1027" mass="112647">MAPVPAEDIDAPLAKRQKTLQPRAPAKQESGSRIFSHFRTIGLVSPTSVPFTSVRLGKSTYQITTSIGNVLHTYDLKKGLGLVFASQPRTPKPITATFAWKNVIFAAWGGQHAGEESGVWVFRRGRKIASLEGTPTFAGPITRLLVFGSWIVGCCERNIQIWNSTSYAYYTTLIPAASQNAPDLPIFTGHICIMPTYLNKIFVGRYNGTVEIWNVSSGKLLHSIYPPTEQDGAVTAIEPTPALSLVAIAYKAGTIVIRNVASGKVVLFLNSNLSDAPPVTSISFRTDGLGAGEDGRIPGVMATAAVHNSDITLWDLNNGGRRSGSLRNAHDLRQRISNGGVNKIEFLDGQPVLISSGRDNALRSWIFDESPFSPIPRPLHSRGGHSAAVSALSFLPASSDGSDATGKWLLSASKDRSLWGFSLRKDSQNAELSQGNIKSKSQKKGILRNETAYEDLKAPEITSIACSLTRDAGMGVSSQQVWTNSRDTKKLAQNANGWESVVTAHKGDKFARTWYWGKKKAGRWAFETSDGTEVKSVAVSACGTFAVVGSSGGSVDMFNLQSGVRRQQFPPPSNKKSRSANSVRVHETDNSGTKLNKHTKAVTGLSIDSLNRYLVSCGLDGKLKFWDFSTGLMLTELDWSPTAAITSLRSSDINELVALSCDDLSIRVVDLETKRVVRELWGCRGQINDFTFSNDGRWIIASSMDSAIRVWDLPTGHLIDIFQVPTTCTSLAFSGTGEFLATAHSDELGVHIWNNKALFSSVQPNHIDENEVELEVNSTAITETKSGMIDAAFATDVENKHHQPLISPAEQLSDDLMTLSIVPRATWQTLINLETIKERNKPKEPVKAPERAPFFLQSLGDTQKLDSDPGLTNGHRSTDLSQISNTQLQPSQMAHFSRLLQVGASRQNFACFIDYFKTLSPSKIDLEIRSLDSRFSRGRCELVDFVNALTERLRQKRDFELVNAWMAVFLKVHAELITNTQDGEVDTAYALQAALSAWKSEQQKESRRLSELMGYCRGIIGFLRSPR</sequence>
<dbReference type="GO" id="GO:0006364">
    <property type="term" value="P:rRNA processing"/>
    <property type="evidence" value="ECO:0007669"/>
    <property type="project" value="InterPro"/>
</dbReference>
<feature type="domain" description="WDR36/Utp21 N-terminal" evidence="6">
    <location>
        <begin position="63"/>
        <end position="368"/>
    </location>
</feature>
<dbReference type="GO" id="GO:0032040">
    <property type="term" value="C:small-subunit processome"/>
    <property type="evidence" value="ECO:0007669"/>
    <property type="project" value="InterPro"/>
</dbReference>
<reference evidence="7" key="1">
    <citation type="submission" date="2021-12" db="EMBL/GenBank/DDBJ databases">
        <title>Convergent genome expansion in fungi linked to evolution of root-endophyte symbiosis.</title>
        <authorList>
            <consortium name="DOE Joint Genome Institute"/>
            <person name="Ke Y.-H."/>
            <person name="Bonito G."/>
            <person name="Liao H.-L."/>
            <person name="Looney B."/>
            <person name="Rojas-Flechas A."/>
            <person name="Nash J."/>
            <person name="Hameed K."/>
            <person name="Schadt C."/>
            <person name="Martin F."/>
            <person name="Crous P.W."/>
            <person name="Miettinen O."/>
            <person name="Magnuson J.K."/>
            <person name="Labbe J."/>
            <person name="Jacobson D."/>
            <person name="Doktycz M.J."/>
            <person name="Veneault-Fourrey C."/>
            <person name="Kuo A."/>
            <person name="Mondo S."/>
            <person name="Calhoun S."/>
            <person name="Riley R."/>
            <person name="Ohm R."/>
            <person name="LaButti K."/>
            <person name="Andreopoulos B."/>
            <person name="Pangilinan J."/>
            <person name="Nolan M."/>
            <person name="Tritt A."/>
            <person name="Clum A."/>
            <person name="Lipzen A."/>
            <person name="Daum C."/>
            <person name="Barry K."/>
            <person name="Grigoriev I.V."/>
            <person name="Vilgalys R."/>
        </authorList>
    </citation>
    <scope>NUCLEOTIDE SEQUENCE</scope>
    <source>
        <strain evidence="7">PMI_201</strain>
    </source>
</reference>
<evidence type="ECO:0000313" key="8">
    <source>
        <dbReference type="Proteomes" id="UP001201262"/>
    </source>
</evidence>
<keyword evidence="1 3" id="KW-0853">WD repeat</keyword>
<evidence type="ECO:0000259" key="5">
    <source>
        <dbReference type="Pfam" id="PF04192"/>
    </source>
</evidence>
<dbReference type="Pfam" id="PF25168">
    <property type="entry name" value="Beta-prop_WDR36-Utp21_2nd"/>
    <property type="match status" value="1"/>
</dbReference>
<dbReference type="SMART" id="SM00320">
    <property type="entry name" value="WD40"/>
    <property type="match status" value="10"/>
</dbReference>
<dbReference type="GeneID" id="70251462"/>
<dbReference type="Proteomes" id="UP001201262">
    <property type="component" value="Unassembled WGS sequence"/>
</dbReference>
<dbReference type="InterPro" id="IPR007319">
    <property type="entry name" value="WDR36/Utp21_C"/>
</dbReference>
<name>A0AAD4KJ72_9EURO</name>
<feature type="region of interest" description="Disordered" evidence="4">
    <location>
        <begin position="1"/>
        <end position="31"/>
    </location>
</feature>
<evidence type="ECO:0000256" key="3">
    <source>
        <dbReference type="PROSITE-ProRule" id="PRU00221"/>
    </source>
</evidence>
<feature type="region of interest" description="Disordered" evidence="4">
    <location>
        <begin position="564"/>
        <end position="594"/>
    </location>
</feature>
<dbReference type="Pfam" id="PF04192">
    <property type="entry name" value="Utp21"/>
    <property type="match status" value="1"/>
</dbReference>
<proteinExistence type="predicted"/>
<dbReference type="SUPFAM" id="SSF50998">
    <property type="entry name" value="Quinoprotein alcohol dehydrogenase-like"/>
    <property type="match status" value="1"/>
</dbReference>
<dbReference type="AlphaFoldDB" id="A0AAD4KJ72"/>
<dbReference type="Gene3D" id="2.130.10.10">
    <property type="entry name" value="YVTN repeat-like/Quinoprotein amine dehydrogenase"/>
    <property type="match status" value="2"/>
</dbReference>
<feature type="repeat" description="WD" evidence="3">
    <location>
        <begin position="680"/>
        <end position="721"/>
    </location>
</feature>
<organism evidence="7 8">
    <name type="scientific">Talaromyces proteolyticus</name>
    <dbReference type="NCBI Taxonomy" id="1131652"/>
    <lineage>
        <taxon>Eukaryota</taxon>
        <taxon>Fungi</taxon>
        <taxon>Dikarya</taxon>
        <taxon>Ascomycota</taxon>
        <taxon>Pezizomycotina</taxon>
        <taxon>Eurotiomycetes</taxon>
        <taxon>Eurotiomycetidae</taxon>
        <taxon>Eurotiales</taxon>
        <taxon>Trichocomaceae</taxon>
        <taxon>Talaromyces</taxon>
        <taxon>Talaromyces sect. Bacilispori</taxon>
    </lineage>
</organism>
<dbReference type="InterPro" id="IPR011047">
    <property type="entry name" value="Quinoprotein_ADH-like_sf"/>
</dbReference>
<evidence type="ECO:0000313" key="7">
    <source>
        <dbReference type="EMBL" id="KAH8689791.1"/>
    </source>
</evidence>
<dbReference type="PANTHER" id="PTHR22840:SF12">
    <property type="entry name" value="WD REPEAT-CONTAINING PROTEIN 36"/>
    <property type="match status" value="1"/>
</dbReference>
<dbReference type="EMBL" id="JAJTJA010000014">
    <property type="protein sequence ID" value="KAH8689791.1"/>
    <property type="molecule type" value="Genomic_DNA"/>
</dbReference>
<dbReference type="Pfam" id="PF25171">
    <property type="entry name" value="Beta-prop_WDR36-Utp21_1st"/>
    <property type="match status" value="1"/>
</dbReference>
<dbReference type="InterPro" id="IPR001680">
    <property type="entry name" value="WD40_rpt"/>
</dbReference>
<dbReference type="PANTHER" id="PTHR22840">
    <property type="entry name" value="WD REPEAT-CONTAINING PROTEIN 36"/>
    <property type="match status" value="1"/>
</dbReference>
<dbReference type="InterPro" id="IPR015943">
    <property type="entry name" value="WD40/YVTN_repeat-like_dom_sf"/>
</dbReference>
<evidence type="ECO:0000256" key="2">
    <source>
        <dbReference type="ARBA" id="ARBA00022737"/>
    </source>
</evidence>
<feature type="repeat" description="WD" evidence="3">
    <location>
        <begin position="595"/>
        <end position="636"/>
    </location>
</feature>
<keyword evidence="2" id="KW-0677">Repeat</keyword>
<dbReference type="RefSeq" id="XP_046066074.1">
    <property type="nucleotide sequence ID" value="XM_046221175.1"/>
</dbReference>
<evidence type="ECO:0000259" key="6">
    <source>
        <dbReference type="Pfam" id="PF25171"/>
    </source>
</evidence>
<evidence type="ECO:0000256" key="1">
    <source>
        <dbReference type="ARBA" id="ARBA00022574"/>
    </source>
</evidence>
<feature type="domain" description="WDR36/Utp21 C-terminal" evidence="5">
    <location>
        <begin position="810"/>
        <end position="1024"/>
    </location>
</feature>
<dbReference type="PROSITE" id="PS50082">
    <property type="entry name" value="WD_REPEATS_2"/>
    <property type="match status" value="2"/>
</dbReference>
<accession>A0AAD4KJ72</accession>
<dbReference type="PROSITE" id="PS50294">
    <property type="entry name" value="WD_REPEATS_REGION"/>
    <property type="match status" value="2"/>
</dbReference>
<gene>
    <name evidence="7" type="ORF">BGW36DRAFT_432765</name>
</gene>
<dbReference type="InterPro" id="IPR019775">
    <property type="entry name" value="WD40_repeat_CS"/>
</dbReference>
<keyword evidence="8" id="KW-1185">Reference proteome</keyword>
<protein>
    <submittedName>
        <fullName evidence="7">SnoRNA binding protein</fullName>
    </submittedName>
</protein>
<comment type="caution">
    <text evidence="7">The sequence shown here is derived from an EMBL/GenBank/DDBJ whole genome shotgun (WGS) entry which is preliminary data.</text>
</comment>
<dbReference type="GO" id="GO:0034388">
    <property type="term" value="C:Pwp2p-containing subcomplex of 90S preribosome"/>
    <property type="evidence" value="ECO:0007669"/>
    <property type="project" value="TreeGrafter"/>
</dbReference>
<dbReference type="PROSITE" id="PS00678">
    <property type="entry name" value="WD_REPEATS_1"/>
    <property type="match status" value="2"/>
</dbReference>